<reference evidence="7" key="1">
    <citation type="journal article" date="2019" name="Int. J. Syst. Evol. Microbiol.">
        <title>The Global Catalogue of Microorganisms (GCM) 10K type strain sequencing project: providing services to taxonomists for standard genome sequencing and annotation.</title>
        <authorList>
            <consortium name="The Broad Institute Genomics Platform"/>
            <consortium name="The Broad Institute Genome Sequencing Center for Infectious Disease"/>
            <person name="Wu L."/>
            <person name="Ma J."/>
        </authorList>
    </citation>
    <scope>NUCLEOTIDE SEQUENCE [LARGE SCALE GENOMIC DNA]</scope>
    <source>
        <strain evidence="7">JCM 16365</strain>
    </source>
</reference>
<evidence type="ECO:0000256" key="3">
    <source>
        <dbReference type="PROSITE-ProRule" id="PRU00169"/>
    </source>
</evidence>
<dbReference type="SUPFAM" id="SSF46894">
    <property type="entry name" value="C-terminal effector domain of the bipartite response regulators"/>
    <property type="match status" value="1"/>
</dbReference>
<dbReference type="Pfam" id="PF00196">
    <property type="entry name" value="GerE"/>
    <property type="match status" value="1"/>
</dbReference>
<dbReference type="PROSITE" id="PS50110">
    <property type="entry name" value="RESPONSE_REGULATORY"/>
    <property type="match status" value="1"/>
</dbReference>
<feature type="modified residue" description="4-aspartylphosphate" evidence="3">
    <location>
        <position position="54"/>
    </location>
</feature>
<dbReference type="SMART" id="SM00421">
    <property type="entry name" value="HTH_LUXR"/>
    <property type="match status" value="1"/>
</dbReference>
<evidence type="ECO:0000313" key="6">
    <source>
        <dbReference type="EMBL" id="GAA2583052.1"/>
    </source>
</evidence>
<accession>A0ABP6BR84</accession>
<evidence type="ECO:0000256" key="2">
    <source>
        <dbReference type="ARBA" id="ARBA00023125"/>
    </source>
</evidence>
<dbReference type="Pfam" id="PF00072">
    <property type="entry name" value="Response_reg"/>
    <property type="match status" value="1"/>
</dbReference>
<gene>
    <name evidence="6" type="ORF">GCM10009862_22800</name>
</gene>
<feature type="domain" description="HTH luxR-type" evidence="4">
    <location>
        <begin position="141"/>
        <end position="212"/>
    </location>
</feature>
<dbReference type="CDD" id="cd17535">
    <property type="entry name" value="REC_NarL-like"/>
    <property type="match status" value="1"/>
</dbReference>
<evidence type="ECO:0000313" key="7">
    <source>
        <dbReference type="Proteomes" id="UP001500274"/>
    </source>
</evidence>
<dbReference type="SUPFAM" id="SSF52172">
    <property type="entry name" value="CheY-like"/>
    <property type="match status" value="1"/>
</dbReference>
<proteinExistence type="predicted"/>
<dbReference type="InterPro" id="IPR016032">
    <property type="entry name" value="Sig_transdc_resp-reg_C-effctor"/>
</dbReference>
<dbReference type="InterPro" id="IPR011006">
    <property type="entry name" value="CheY-like_superfamily"/>
</dbReference>
<dbReference type="EMBL" id="BAAARI010000014">
    <property type="protein sequence ID" value="GAA2583052.1"/>
    <property type="molecule type" value="Genomic_DNA"/>
</dbReference>
<keyword evidence="1 3" id="KW-0597">Phosphoprotein</keyword>
<sequence>MARLRIALVEDQPLYRDMLVGLLRAVPDFEVVVAVSSAAETTGFPRDLDVALLDITLPDGDGIEVGRRLQERQSSLSIVLLSAVDRLNTLLDVPEEQRRRWSYLSKTSALSAPSLVSALRASASGRSVLDRELVERRRARPRGRLAALSARQFEVLTLLAEGLTNTAIARRLNLADRSVDNHVNAVYSSLGLGGDAQRNPRVSAVRIFLEESA</sequence>
<dbReference type="PANTHER" id="PTHR43214:SF43">
    <property type="entry name" value="TWO-COMPONENT RESPONSE REGULATOR"/>
    <property type="match status" value="1"/>
</dbReference>
<dbReference type="InterPro" id="IPR001789">
    <property type="entry name" value="Sig_transdc_resp-reg_receiver"/>
</dbReference>
<protein>
    <submittedName>
        <fullName evidence="6">Response regulator transcription factor</fullName>
    </submittedName>
</protein>
<keyword evidence="7" id="KW-1185">Reference proteome</keyword>
<keyword evidence="2" id="KW-0238">DNA-binding</keyword>
<comment type="caution">
    <text evidence="6">The sequence shown here is derived from an EMBL/GenBank/DDBJ whole genome shotgun (WGS) entry which is preliminary data.</text>
</comment>
<dbReference type="InterPro" id="IPR000792">
    <property type="entry name" value="Tscrpt_reg_LuxR_C"/>
</dbReference>
<feature type="domain" description="Response regulatory" evidence="5">
    <location>
        <begin position="5"/>
        <end position="121"/>
    </location>
</feature>
<dbReference type="CDD" id="cd06170">
    <property type="entry name" value="LuxR_C_like"/>
    <property type="match status" value="1"/>
</dbReference>
<dbReference type="Proteomes" id="UP001500274">
    <property type="component" value="Unassembled WGS sequence"/>
</dbReference>
<dbReference type="PRINTS" id="PR00038">
    <property type="entry name" value="HTHLUXR"/>
</dbReference>
<evidence type="ECO:0000256" key="1">
    <source>
        <dbReference type="ARBA" id="ARBA00022553"/>
    </source>
</evidence>
<dbReference type="SMART" id="SM00448">
    <property type="entry name" value="REC"/>
    <property type="match status" value="1"/>
</dbReference>
<dbReference type="PANTHER" id="PTHR43214">
    <property type="entry name" value="TWO-COMPONENT RESPONSE REGULATOR"/>
    <property type="match status" value="1"/>
</dbReference>
<dbReference type="Gene3D" id="3.40.50.2300">
    <property type="match status" value="1"/>
</dbReference>
<organism evidence="6 7">
    <name type="scientific">Microbacterium binotii</name>
    <dbReference type="NCBI Taxonomy" id="462710"/>
    <lineage>
        <taxon>Bacteria</taxon>
        <taxon>Bacillati</taxon>
        <taxon>Actinomycetota</taxon>
        <taxon>Actinomycetes</taxon>
        <taxon>Micrococcales</taxon>
        <taxon>Microbacteriaceae</taxon>
        <taxon>Microbacterium</taxon>
    </lineage>
</organism>
<evidence type="ECO:0000259" key="5">
    <source>
        <dbReference type="PROSITE" id="PS50110"/>
    </source>
</evidence>
<dbReference type="InterPro" id="IPR058245">
    <property type="entry name" value="NreC/VraR/RcsB-like_REC"/>
</dbReference>
<evidence type="ECO:0000259" key="4">
    <source>
        <dbReference type="PROSITE" id="PS50043"/>
    </source>
</evidence>
<dbReference type="PROSITE" id="PS50043">
    <property type="entry name" value="HTH_LUXR_2"/>
    <property type="match status" value="1"/>
</dbReference>
<name>A0ABP6BR84_9MICO</name>
<dbReference type="InterPro" id="IPR039420">
    <property type="entry name" value="WalR-like"/>
</dbReference>
<dbReference type="RefSeq" id="WP_344229592.1">
    <property type="nucleotide sequence ID" value="NZ_BAAARI010000014.1"/>
</dbReference>